<feature type="region of interest" description="Disordered" evidence="1">
    <location>
        <begin position="1239"/>
        <end position="1262"/>
    </location>
</feature>
<feature type="region of interest" description="Disordered" evidence="1">
    <location>
        <begin position="267"/>
        <end position="295"/>
    </location>
</feature>
<feature type="region of interest" description="Disordered" evidence="1">
    <location>
        <begin position="413"/>
        <end position="433"/>
    </location>
</feature>
<feature type="compositionally biased region" description="Low complexity" evidence="1">
    <location>
        <begin position="204"/>
        <end position="224"/>
    </location>
</feature>
<feature type="region of interest" description="Disordered" evidence="1">
    <location>
        <begin position="308"/>
        <end position="329"/>
    </location>
</feature>
<feature type="region of interest" description="Disordered" evidence="1">
    <location>
        <begin position="935"/>
        <end position="1010"/>
    </location>
</feature>
<feature type="compositionally biased region" description="Basic and acidic residues" evidence="1">
    <location>
        <begin position="855"/>
        <end position="866"/>
    </location>
</feature>
<evidence type="ECO:0000313" key="2">
    <source>
        <dbReference type="EMBL" id="CAE0403076.1"/>
    </source>
</evidence>
<feature type="compositionally biased region" description="Polar residues" evidence="1">
    <location>
        <begin position="1024"/>
        <end position="1062"/>
    </location>
</feature>
<feature type="compositionally biased region" description="Polar residues" evidence="1">
    <location>
        <begin position="935"/>
        <end position="953"/>
    </location>
</feature>
<feature type="compositionally biased region" description="Basic residues" evidence="1">
    <location>
        <begin position="689"/>
        <end position="700"/>
    </location>
</feature>
<proteinExistence type="predicted"/>
<gene>
    <name evidence="2" type="ORF">ACOF00016_LOCUS1299</name>
</gene>
<feature type="region of interest" description="Disordered" evidence="1">
    <location>
        <begin position="595"/>
        <end position="627"/>
    </location>
</feature>
<reference evidence="2" key="1">
    <citation type="submission" date="2021-01" db="EMBL/GenBank/DDBJ databases">
        <authorList>
            <person name="Corre E."/>
            <person name="Pelletier E."/>
            <person name="Niang G."/>
            <person name="Scheremetjew M."/>
            <person name="Finn R."/>
            <person name="Kale V."/>
            <person name="Holt S."/>
            <person name="Cochrane G."/>
            <person name="Meng A."/>
            <person name="Brown T."/>
            <person name="Cohen L."/>
        </authorList>
    </citation>
    <scope>NUCLEOTIDE SEQUENCE</scope>
    <source>
        <strain evidence="2">CCMP127</strain>
    </source>
</reference>
<feature type="region of interest" description="Disordered" evidence="1">
    <location>
        <begin position="834"/>
        <end position="866"/>
    </location>
</feature>
<accession>A0A7S3KYB3</accession>
<dbReference type="EMBL" id="HBIM01001488">
    <property type="protein sequence ID" value="CAE0403076.1"/>
    <property type="molecule type" value="Transcribed_RNA"/>
</dbReference>
<feature type="region of interest" description="Disordered" evidence="1">
    <location>
        <begin position="27"/>
        <end position="51"/>
    </location>
</feature>
<protein>
    <submittedName>
        <fullName evidence="2">Uncharacterized protein</fullName>
    </submittedName>
</protein>
<feature type="region of interest" description="Disordered" evidence="1">
    <location>
        <begin position="663"/>
        <end position="706"/>
    </location>
</feature>
<feature type="region of interest" description="Disordered" evidence="1">
    <location>
        <begin position="108"/>
        <end position="235"/>
    </location>
</feature>
<feature type="compositionally biased region" description="Polar residues" evidence="1">
    <location>
        <begin position="834"/>
        <end position="844"/>
    </location>
</feature>
<feature type="region of interest" description="Disordered" evidence="1">
    <location>
        <begin position="741"/>
        <end position="777"/>
    </location>
</feature>
<evidence type="ECO:0000256" key="1">
    <source>
        <dbReference type="SAM" id="MobiDB-lite"/>
    </source>
</evidence>
<sequence>MMAERISSMGQRSSSIGDLLALFEAQHFQQAEETSAPHPSPPAHHRDPVAPTEELPLRPLADCDEISVASSVKDKIRLFEDGTAFSLSSQSQASLSVVVADIPPTTATITRARQQRRSSLGPGIYGGGGAPLSRSSSSTFRCSDVMNPTSVADIPVNNDESNSSDEQEENQDCPVTQSSSSPPPALPASIRPLAVGRKMPYEPSSSKEGLAAAAGAAGMESAKGTSHHSKNNNELTKARCKFQRRASTGAMQGFGATTNRVSAVCPSLASSNQKHNPTPSKSSGHHRHGADTGGIDIPTGFVVVCDGHNSTQQNDDSGDSKMNFDTKNHEHNEDYDDLILTGWDSFGDQGDHSQAGEDNVSSTTHSAASFQQTLRKFQHKEEKSHVVRDPHLGGHVTRGLSTGMTAVIIDSWEASSESSTGSKHSTGSAGRRKKLDSSLLSWNALPWDNNSMETNPLPKVQSLLKSTREMAESSHRLSWKSKQVSRNEKDQSIHFFRRGSTGMTILGHEKSSKSSPLSIDATMTKPSHCMSDDALPLVFDDNNSHDTPDQVTFTLPRRVRDKKKHRHSSNPSMLFLATTTIQSADDPQEQLTTGTTLVPPKLASPRNLKQDVATAVSPSSPVCRTEHTPRNFEEEIPVETCGYDVEYSYDDYYGCEQTESVPVEKENAIDTPDGTEIVPTLSVHSPQPPHRHNSSSKPSRRASTGRVTFNDSPIVWEFTSTHASRRQLLSLPQSFQRFDQTNQDKAPTAPPRPPPHNSRLLRRHSTGSVSTRSDDGTDGSSMLDFWQYYEPLDSDCMPQKPRRRFVRTVRFAPHVTVFVFPKNSQPNLALTQSLQPAKPASQNDKAPRAPVRPTLRNEDSKGHLDFAPRVPTRISFRDDGVACRDGQFLLQNGFENHEDDDDASLDLIFEEIGKQMKRNKDPLNDSMRDLDFQVDGSTPTRSLPFSNQNQARSCESHRPDMELPQMKNSVGTPLAALDPLTAPTRCPSVGSVSSSEDTSEKNDNAGESDGVALQCVLERRDSMGSESTISLTGLDNSSTGSATTTDRSMEATESNHSSSEDNASVPEALRDILYLEDDNLINYTMENSKVDKTNCSVDENTISKVGLKTWAPLRLPGFHDSFESTNSDVLIVFEDEAVGNQKHDSQKLRIDRFIDEVMKTTRMEFDASPEGMSDRFLEGGIPSEKVRRKRIVDTAVMPIMSPRAPVLNLVDTETTSGAARPELVECDVWGIAKLPKASWDHERSSNNKRRSAKTRRRASVVV</sequence>
<feature type="region of interest" description="Disordered" evidence="1">
    <location>
        <begin position="346"/>
        <end position="368"/>
    </location>
</feature>
<feature type="compositionally biased region" description="Basic and acidic residues" evidence="1">
    <location>
        <begin position="318"/>
        <end position="329"/>
    </location>
</feature>
<feature type="region of interest" description="Disordered" evidence="1">
    <location>
        <begin position="1022"/>
        <end position="1065"/>
    </location>
</feature>
<organism evidence="2">
    <name type="scientific">Amphora coffeiformis</name>
    <dbReference type="NCBI Taxonomy" id="265554"/>
    <lineage>
        <taxon>Eukaryota</taxon>
        <taxon>Sar</taxon>
        <taxon>Stramenopiles</taxon>
        <taxon>Ochrophyta</taxon>
        <taxon>Bacillariophyta</taxon>
        <taxon>Bacillariophyceae</taxon>
        <taxon>Bacillariophycidae</taxon>
        <taxon>Thalassiophysales</taxon>
        <taxon>Catenulaceae</taxon>
        <taxon>Amphora</taxon>
    </lineage>
</organism>
<feature type="compositionally biased region" description="Acidic residues" evidence="1">
    <location>
        <begin position="162"/>
        <end position="171"/>
    </location>
</feature>
<feature type="compositionally biased region" description="Low complexity" evidence="1">
    <location>
        <begin position="413"/>
        <end position="429"/>
    </location>
</feature>
<feature type="compositionally biased region" description="Polar residues" evidence="1">
    <location>
        <begin position="359"/>
        <end position="368"/>
    </location>
</feature>
<dbReference type="AlphaFoldDB" id="A0A7S3KYB3"/>
<name>A0A7S3KYB3_9STRA</name>
<feature type="compositionally biased region" description="Polar residues" evidence="1">
    <location>
        <begin position="268"/>
        <end position="282"/>
    </location>
</feature>
<feature type="compositionally biased region" description="Basic residues" evidence="1">
    <location>
        <begin position="1246"/>
        <end position="1262"/>
    </location>
</feature>